<dbReference type="Proteomes" id="UP000673691">
    <property type="component" value="Unassembled WGS sequence"/>
</dbReference>
<comment type="caution">
    <text evidence="1">The sequence shown here is derived from an EMBL/GenBank/DDBJ whole genome shotgun (WGS) entry which is preliminary data.</text>
</comment>
<evidence type="ECO:0000313" key="2">
    <source>
        <dbReference type="Proteomes" id="UP000673691"/>
    </source>
</evidence>
<dbReference type="EMBL" id="JAEFCI010003909">
    <property type="protein sequence ID" value="KAG5461270.1"/>
    <property type="molecule type" value="Genomic_DNA"/>
</dbReference>
<evidence type="ECO:0000313" key="1">
    <source>
        <dbReference type="EMBL" id="KAG5461270.1"/>
    </source>
</evidence>
<organism evidence="1 2">
    <name type="scientific">Olpidium bornovanus</name>
    <dbReference type="NCBI Taxonomy" id="278681"/>
    <lineage>
        <taxon>Eukaryota</taxon>
        <taxon>Fungi</taxon>
        <taxon>Fungi incertae sedis</taxon>
        <taxon>Olpidiomycota</taxon>
        <taxon>Olpidiomycotina</taxon>
        <taxon>Olpidiomycetes</taxon>
        <taxon>Olpidiales</taxon>
        <taxon>Olpidiaceae</taxon>
        <taxon>Olpidium</taxon>
    </lineage>
</organism>
<name>A0A8H8DK49_9FUNG</name>
<protein>
    <submittedName>
        <fullName evidence="1">Uncharacterized protein</fullName>
    </submittedName>
</protein>
<gene>
    <name evidence="1" type="ORF">BJ554DRAFT_6562</name>
</gene>
<reference evidence="1 2" key="1">
    <citation type="journal article" name="Sci. Rep.">
        <title>Genome-scale phylogenetic analyses confirm Olpidium as the closest living zoosporic fungus to the non-flagellated, terrestrial fungi.</title>
        <authorList>
            <person name="Chang Y."/>
            <person name="Rochon D."/>
            <person name="Sekimoto S."/>
            <person name="Wang Y."/>
            <person name="Chovatia M."/>
            <person name="Sandor L."/>
            <person name="Salamov A."/>
            <person name="Grigoriev I.V."/>
            <person name="Stajich J.E."/>
            <person name="Spatafora J.W."/>
        </authorList>
    </citation>
    <scope>NUCLEOTIDE SEQUENCE [LARGE SCALE GENOMIC DNA]</scope>
    <source>
        <strain evidence="1">S191</strain>
    </source>
</reference>
<proteinExistence type="predicted"/>
<accession>A0A8H8DK49</accession>
<keyword evidence="2" id="KW-1185">Reference proteome</keyword>
<sequence>MTEFPCAHAADTRFGKKKKFHGVDGILTALRHHNLRAWHSSPTYWPKCCQSEHITHAVPETSAHTSTAIGKLRDIKTSALRHG</sequence>
<dbReference type="AlphaFoldDB" id="A0A8H8DK49"/>